<dbReference type="EMBL" id="BEXB01000054">
    <property type="protein sequence ID" value="GAY78603.1"/>
    <property type="molecule type" value="Genomic_DNA"/>
</dbReference>
<evidence type="ECO:0000256" key="1">
    <source>
        <dbReference type="SAM" id="MobiDB-lite"/>
    </source>
</evidence>
<reference evidence="2 3" key="1">
    <citation type="submission" date="2017-11" db="EMBL/GenBank/DDBJ databases">
        <title>Draft Genome Sequence of Sporolactobacillus inulinus NBRC 111894 Isolated from Koso, a Japanese Sugar-Vegetable Fermented Beverage.</title>
        <authorList>
            <person name="Chiou T.Y."/>
            <person name="Oshima K."/>
            <person name="Suda W."/>
            <person name="Hattori M."/>
            <person name="Takahashi T."/>
        </authorList>
    </citation>
    <scope>NUCLEOTIDE SEQUENCE [LARGE SCALE GENOMIC DNA]</scope>
    <source>
        <strain evidence="2 3">NBRC111894</strain>
    </source>
</reference>
<name>A0A4Y1ZI06_9BACL</name>
<dbReference type="Proteomes" id="UP000319716">
    <property type="component" value="Unassembled WGS sequence"/>
</dbReference>
<evidence type="ECO:0000313" key="2">
    <source>
        <dbReference type="EMBL" id="GAY78603.1"/>
    </source>
</evidence>
<comment type="caution">
    <text evidence="2">The sequence shown here is derived from an EMBL/GenBank/DDBJ whole genome shotgun (WGS) entry which is preliminary data.</text>
</comment>
<gene>
    <name evidence="2" type="ORF">NBRC111894_4157</name>
</gene>
<evidence type="ECO:0000313" key="3">
    <source>
        <dbReference type="Proteomes" id="UP000319716"/>
    </source>
</evidence>
<accession>A0A4Y1ZI06</accession>
<organism evidence="2 3">
    <name type="scientific">Sporolactobacillus inulinus</name>
    <dbReference type="NCBI Taxonomy" id="2078"/>
    <lineage>
        <taxon>Bacteria</taxon>
        <taxon>Bacillati</taxon>
        <taxon>Bacillota</taxon>
        <taxon>Bacilli</taxon>
        <taxon>Bacillales</taxon>
        <taxon>Sporolactobacillaceae</taxon>
        <taxon>Sporolactobacillus</taxon>
    </lineage>
</organism>
<sequence>MPALYSERVQCMKDIAQVVPIDKLIETRDLSVIQTSLLDGYFMIQPSKRSQHVYLIPCPKNKRDKSQIRKSKPALSVRTTAL</sequence>
<dbReference type="AlphaFoldDB" id="A0A4Y1ZI06"/>
<feature type="region of interest" description="Disordered" evidence="1">
    <location>
        <begin position="63"/>
        <end position="82"/>
    </location>
</feature>
<proteinExistence type="predicted"/>
<protein>
    <submittedName>
        <fullName evidence="2">Uncharacterized protein</fullName>
    </submittedName>
</protein>
<feature type="compositionally biased region" description="Basic residues" evidence="1">
    <location>
        <begin position="63"/>
        <end position="72"/>
    </location>
</feature>